<feature type="transmembrane region" description="Helical" evidence="2">
    <location>
        <begin position="677"/>
        <end position="700"/>
    </location>
</feature>
<dbReference type="AlphaFoldDB" id="A0A0N7F4J0"/>
<reference evidence="4 5" key="1">
    <citation type="submission" date="2015-07" db="EMBL/GenBank/DDBJ databases">
        <title>Genome sequencing of Kibdelosporangium phytohabitans.</title>
        <authorList>
            <person name="Qin S."/>
            <person name="Xing K."/>
        </authorList>
    </citation>
    <scope>NUCLEOTIDE SEQUENCE [LARGE SCALE GENOMIC DNA]</scope>
    <source>
        <strain evidence="4 5">KLBMP1111</strain>
    </source>
</reference>
<dbReference type="InterPro" id="IPR047589">
    <property type="entry name" value="DUF11_rpt"/>
</dbReference>
<dbReference type="EMBL" id="CP012752">
    <property type="protein sequence ID" value="ALG11567.1"/>
    <property type="molecule type" value="Genomic_DNA"/>
</dbReference>
<organism evidence="4 5">
    <name type="scientific">Kibdelosporangium phytohabitans</name>
    <dbReference type="NCBI Taxonomy" id="860235"/>
    <lineage>
        <taxon>Bacteria</taxon>
        <taxon>Bacillati</taxon>
        <taxon>Actinomycetota</taxon>
        <taxon>Actinomycetes</taxon>
        <taxon>Pseudonocardiales</taxon>
        <taxon>Pseudonocardiaceae</taxon>
        <taxon>Kibdelosporangium</taxon>
    </lineage>
</organism>
<feature type="domain" description="DUF7507" evidence="3">
    <location>
        <begin position="447"/>
        <end position="536"/>
    </location>
</feature>
<dbReference type="Proteomes" id="UP000063699">
    <property type="component" value="Chromosome"/>
</dbReference>
<dbReference type="STRING" id="860235.AOZ06_36060"/>
<dbReference type="KEGG" id="kphy:AOZ06_36060"/>
<evidence type="ECO:0000313" key="4">
    <source>
        <dbReference type="EMBL" id="ALG11567.1"/>
    </source>
</evidence>
<evidence type="ECO:0000256" key="1">
    <source>
        <dbReference type="SAM" id="MobiDB-lite"/>
    </source>
</evidence>
<keyword evidence="2" id="KW-0472">Membrane</keyword>
<dbReference type="PANTHER" id="PTHR34819:SF5">
    <property type="entry name" value="CONSERVED REPEAT DOMAIN PROTEIN"/>
    <property type="match status" value="1"/>
</dbReference>
<evidence type="ECO:0000313" key="5">
    <source>
        <dbReference type="Proteomes" id="UP000063699"/>
    </source>
</evidence>
<evidence type="ECO:0000259" key="3">
    <source>
        <dbReference type="Pfam" id="PF24346"/>
    </source>
</evidence>
<protein>
    <recommendedName>
        <fullName evidence="3">DUF7507 domain-containing protein</fullName>
    </recommendedName>
</protein>
<dbReference type="NCBIfam" id="TIGR01451">
    <property type="entry name" value="B_ant_repeat"/>
    <property type="match status" value="2"/>
</dbReference>
<dbReference type="InterPro" id="IPR051172">
    <property type="entry name" value="Chlamydia_OmcB"/>
</dbReference>
<proteinExistence type="predicted"/>
<dbReference type="GO" id="GO:0005975">
    <property type="term" value="P:carbohydrate metabolic process"/>
    <property type="evidence" value="ECO:0007669"/>
    <property type="project" value="UniProtKB-ARBA"/>
</dbReference>
<evidence type="ECO:0000256" key="2">
    <source>
        <dbReference type="SAM" id="Phobius"/>
    </source>
</evidence>
<dbReference type="InterPro" id="IPR013783">
    <property type="entry name" value="Ig-like_fold"/>
</dbReference>
<gene>
    <name evidence="4" type="ORF">AOZ06_36060</name>
</gene>
<feature type="region of interest" description="Disordered" evidence="1">
    <location>
        <begin position="398"/>
        <end position="423"/>
    </location>
</feature>
<name>A0A0N7F4J0_9PSEU</name>
<dbReference type="Pfam" id="PF24346">
    <property type="entry name" value="DUF7507"/>
    <property type="match status" value="1"/>
</dbReference>
<dbReference type="PANTHER" id="PTHR34819">
    <property type="entry name" value="LARGE CYSTEINE-RICH PERIPLASMIC PROTEIN OMCB"/>
    <property type="match status" value="1"/>
</dbReference>
<dbReference type="InterPro" id="IPR055354">
    <property type="entry name" value="DUF7507"/>
</dbReference>
<dbReference type="Gene3D" id="2.60.40.10">
    <property type="entry name" value="Immunoglobulins"/>
    <property type="match status" value="2"/>
</dbReference>
<keyword evidence="5" id="KW-1185">Reference proteome</keyword>
<sequence>MLLFTALPATPSSAGQPVAPVNFDQTVYGDFAVIGNTVTTCPREPGQYPVRLCIDAQNRVGTGPSAQNNGYPMAWADVDADPGTFNSSSARLNIPAGARVAYAKLTWAGDTGSPKDIPCGRGPIRPPGSPAQQQVSLKVNDRGSLVGPDKYTEDPIAALANTDHQFYSAHADVTGHFRGMTGPSAVTVGNVWTPQGFDCFGGWSLTAVWMFDTPNPAAPARKQVAVYDTYSRVLTTKPGAQVRLPSIKSAGGLTRVGLAGFEGDWAVSGDQAMVNGHKLGGTGNFFVSAADGQLKPNSPNNMSVDARTVELPGDVFKPRETGVNMTFTSGLDAYLVAGVVLSSGRPELALATSVQPAVAHPGDQVTQSVTVTNTGSAPAVDVLVRMDIGTSCDQSIPRLEPGQGAKATCARPAPADDVQPSARATGTSLIGDQLSATASTSLEVVHPAIAVSKTATPGTVLSGQTVGYAIEVRNTGDTPLSGVAVDDKQVDACDKPDLGTLAAGERKSLQCSISAGEDGITNNVTVIGADKTGKKVAAGASAAFTVIHPRVEFTVRPSSRAARAGETVTFTVTVRNPTPIALGGVRVTGTPSACARDIGTLAPQQTVEYTCSVVMRERLTTSLTVTATPFINGQLAETRRDMVNLTSAVIVSLVEPTPEPPIVKKSAETSSSQNTPVAAFVAGLATISTFVTVGAISATARAKK</sequence>
<accession>A0A0N7F4J0</accession>
<keyword evidence="2" id="KW-1133">Transmembrane helix</keyword>
<keyword evidence="2" id="KW-0812">Transmembrane</keyword>